<sequence>PRSSHLLYPALRERFEPLRLFVLKDRGRAVGDATAAYHRDEGAAEILIGNDTGTVLARQRRALRLFTAAEEREPGQDRHRELLDRLRAVHTALEAASRAPAEPEAEVPPLLLHLVHDRLRDLRWDTALPDDTLVGAVRGALGEAWRHRPDHEVGDEVARRIAAVLAPIAQPHGGMPDRTVLLGHVQRIAGDRGPEITEERLRAALAGLPPADWTLREDALAERLAAGVLDG</sequence>
<accession>A0ABV1XHI8</accession>
<organism evidence="1 2">
    <name type="scientific">Streptomyces hyaluromycini</name>
    <dbReference type="NCBI Taxonomy" id="1377993"/>
    <lineage>
        <taxon>Bacteria</taxon>
        <taxon>Bacillati</taxon>
        <taxon>Actinomycetota</taxon>
        <taxon>Actinomycetes</taxon>
        <taxon>Kitasatosporales</taxon>
        <taxon>Streptomycetaceae</taxon>
        <taxon>Streptomyces</taxon>
    </lineage>
</organism>
<keyword evidence="2" id="KW-1185">Reference proteome</keyword>
<reference evidence="1 2" key="1">
    <citation type="submission" date="2024-06" db="EMBL/GenBank/DDBJ databases">
        <title>The Natural Products Discovery Center: Release of the First 8490 Sequenced Strains for Exploring Actinobacteria Biosynthetic Diversity.</title>
        <authorList>
            <person name="Kalkreuter E."/>
            <person name="Kautsar S.A."/>
            <person name="Yang D."/>
            <person name="Bader C.D."/>
            <person name="Teijaro C.N."/>
            <person name="Fluegel L."/>
            <person name="Davis C.M."/>
            <person name="Simpson J.R."/>
            <person name="Lauterbach L."/>
            <person name="Steele A.D."/>
            <person name="Gui C."/>
            <person name="Meng S."/>
            <person name="Li G."/>
            <person name="Viehrig K."/>
            <person name="Ye F."/>
            <person name="Su P."/>
            <person name="Kiefer A.F."/>
            <person name="Nichols A."/>
            <person name="Cepeda A.J."/>
            <person name="Yan W."/>
            <person name="Fan B."/>
            <person name="Jiang Y."/>
            <person name="Adhikari A."/>
            <person name="Zheng C.-J."/>
            <person name="Schuster L."/>
            <person name="Cowan T.M."/>
            <person name="Smanski M.J."/>
            <person name="Chevrette M.G."/>
            <person name="De Carvalho L.P.S."/>
            <person name="Shen B."/>
        </authorList>
    </citation>
    <scope>NUCLEOTIDE SEQUENCE [LARGE SCALE GENOMIC DNA]</scope>
    <source>
        <strain evidence="1 2">NPDC000234</strain>
    </source>
</reference>
<dbReference type="EMBL" id="JBEPEK010001194">
    <property type="protein sequence ID" value="MER7188370.1"/>
    <property type="molecule type" value="Genomic_DNA"/>
</dbReference>
<proteinExistence type="predicted"/>
<dbReference type="RefSeq" id="WP_350793311.1">
    <property type="nucleotide sequence ID" value="NZ_JBEPEK010001194.1"/>
</dbReference>
<feature type="non-terminal residue" evidence="1">
    <location>
        <position position="1"/>
    </location>
</feature>
<gene>
    <name evidence="1" type="ORF">ABT404_54460</name>
</gene>
<dbReference type="Proteomes" id="UP001474181">
    <property type="component" value="Unassembled WGS sequence"/>
</dbReference>
<evidence type="ECO:0000313" key="2">
    <source>
        <dbReference type="Proteomes" id="UP001474181"/>
    </source>
</evidence>
<comment type="caution">
    <text evidence="1">The sequence shown here is derived from an EMBL/GenBank/DDBJ whole genome shotgun (WGS) entry which is preliminary data.</text>
</comment>
<protein>
    <submittedName>
        <fullName evidence="1">Uncharacterized protein</fullName>
    </submittedName>
</protein>
<evidence type="ECO:0000313" key="1">
    <source>
        <dbReference type="EMBL" id="MER7188370.1"/>
    </source>
</evidence>
<name>A0ABV1XHI8_9ACTN</name>